<feature type="compositionally biased region" description="Acidic residues" evidence="2">
    <location>
        <begin position="23"/>
        <end position="35"/>
    </location>
</feature>
<dbReference type="EMBL" id="OZ035842">
    <property type="protein sequence ID" value="CAL1595855.1"/>
    <property type="molecule type" value="Genomic_DNA"/>
</dbReference>
<evidence type="ECO:0000256" key="2">
    <source>
        <dbReference type="SAM" id="MobiDB-lite"/>
    </source>
</evidence>
<name>A0AAV2L415_KNICA</name>
<keyword evidence="1" id="KW-0175">Coiled coil</keyword>
<feature type="coiled-coil region" evidence="1">
    <location>
        <begin position="90"/>
        <end position="124"/>
    </location>
</feature>
<protein>
    <submittedName>
        <fullName evidence="3">Uncharacterized protein</fullName>
    </submittedName>
</protein>
<keyword evidence="4" id="KW-1185">Reference proteome</keyword>
<sequence>MIDVNRFFTLELRPHFSLASESDPADPDDVDEDPEGGLSQPHHSRRASVAQNEDSTAPNEDTVVTSGVSTLSSTVSHESHAAQRSVTLQLGRMKLETNRLLEQLLEKEREYQAILQQVLDEREQEIRLLKLRSEPTAGTEEPHHRAA</sequence>
<dbReference type="Proteomes" id="UP001497482">
    <property type="component" value="Chromosome 20"/>
</dbReference>
<evidence type="ECO:0000256" key="1">
    <source>
        <dbReference type="SAM" id="Coils"/>
    </source>
</evidence>
<dbReference type="AlphaFoldDB" id="A0AAV2L415"/>
<evidence type="ECO:0000313" key="4">
    <source>
        <dbReference type="Proteomes" id="UP001497482"/>
    </source>
</evidence>
<feature type="region of interest" description="Disordered" evidence="2">
    <location>
        <begin position="18"/>
        <end position="84"/>
    </location>
</feature>
<accession>A0AAV2L415</accession>
<reference evidence="3 4" key="1">
    <citation type="submission" date="2024-04" db="EMBL/GenBank/DDBJ databases">
        <authorList>
            <person name="Waldvogel A.-M."/>
            <person name="Schoenle A."/>
        </authorList>
    </citation>
    <scope>NUCLEOTIDE SEQUENCE [LARGE SCALE GENOMIC DNA]</scope>
</reference>
<organism evidence="3 4">
    <name type="scientific">Knipowitschia caucasica</name>
    <name type="common">Caucasian dwarf goby</name>
    <name type="synonym">Pomatoschistus caucasicus</name>
    <dbReference type="NCBI Taxonomy" id="637954"/>
    <lineage>
        <taxon>Eukaryota</taxon>
        <taxon>Metazoa</taxon>
        <taxon>Chordata</taxon>
        <taxon>Craniata</taxon>
        <taxon>Vertebrata</taxon>
        <taxon>Euteleostomi</taxon>
        <taxon>Actinopterygii</taxon>
        <taxon>Neopterygii</taxon>
        <taxon>Teleostei</taxon>
        <taxon>Neoteleostei</taxon>
        <taxon>Acanthomorphata</taxon>
        <taxon>Gobiaria</taxon>
        <taxon>Gobiiformes</taxon>
        <taxon>Gobioidei</taxon>
        <taxon>Gobiidae</taxon>
        <taxon>Gobiinae</taxon>
        <taxon>Knipowitschia</taxon>
    </lineage>
</organism>
<gene>
    <name evidence="3" type="ORF">KC01_LOCUS24585</name>
</gene>
<feature type="compositionally biased region" description="Low complexity" evidence="2">
    <location>
        <begin position="62"/>
        <end position="76"/>
    </location>
</feature>
<evidence type="ECO:0000313" key="3">
    <source>
        <dbReference type="EMBL" id="CAL1595855.1"/>
    </source>
</evidence>
<feature type="compositionally biased region" description="Polar residues" evidence="2">
    <location>
        <begin position="49"/>
        <end position="59"/>
    </location>
</feature>
<proteinExistence type="predicted"/>